<organism evidence="2 3">
    <name type="scientific">Puccinia graminis f. sp. tritici</name>
    <dbReference type="NCBI Taxonomy" id="56615"/>
    <lineage>
        <taxon>Eukaryota</taxon>
        <taxon>Fungi</taxon>
        <taxon>Dikarya</taxon>
        <taxon>Basidiomycota</taxon>
        <taxon>Pucciniomycotina</taxon>
        <taxon>Pucciniomycetes</taxon>
        <taxon>Pucciniales</taxon>
        <taxon>Pucciniaceae</taxon>
        <taxon>Puccinia</taxon>
    </lineage>
</organism>
<accession>A0A5B0PGS7</accession>
<evidence type="ECO:0000256" key="1">
    <source>
        <dbReference type="SAM" id="MobiDB-lite"/>
    </source>
</evidence>
<feature type="compositionally biased region" description="Basic and acidic residues" evidence="1">
    <location>
        <begin position="21"/>
        <end position="33"/>
    </location>
</feature>
<reference evidence="2 3" key="1">
    <citation type="submission" date="2019-05" db="EMBL/GenBank/DDBJ databases">
        <title>Emergence of the Ug99 lineage of the wheat stem rust pathogen through somatic hybridization.</title>
        <authorList>
            <person name="Li F."/>
            <person name="Upadhyaya N.M."/>
            <person name="Sperschneider J."/>
            <person name="Matny O."/>
            <person name="Nguyen-Phuc H."/>
            <person name="Mago R."/>
            <person name="Raley C."/>
            <person name="Miller M.E."/>
            <person name="Silverstein K.A.T."/>
            <person name="Henningsen E."/>
            <person name="Hirsch C.D."/>
            <person name="Visser B."/>
            <person name="Pretorius Z.A."/>
            <person name="Steffenson B.J."/>
            <person name="Schwessinger B."/>
            <person name="Dodds P.N."/>
            <person name="Figueroa M."/>
        </authorList>
    </citation>
    <scope>NUCLEOTIDE SEQUENCE [LARGE SCALE GENOMIC DNA]</scope>
    <source>
        <strain evidence="2">21-0</strain>
    </source>
</reference>
<name>A0A5B0PGS7_PUCGR</name>
<gene>
    <name evidence="2" type="ORF">PGT21_020689</name>
</gene>
<feature type="region of interest" description="Disordered" evidence="1">
    <location>
        <begin position="1"/>
        <end position="33"/>
    </location>
</feature>
<dbReference type="AlphaFoldDB" id="A0A5B0PGS7"/>
<sequence>MGAATGERNPGSSSRFNQGIEHNDPDFTKTYSDSKDLTVILPVEHGSRPQKLIKLMGVLLKPQGDVTLEQEENTAHSNQPCKPNTLYENSGCLSEYKQDQQPIKASSNPGTTPIAAIPPTLEITKGVTSNDHFLTQRYYKNESESEGLKFDETIFILSPTSPRDNGDISKILKLIRLHLQADKLIMTEKQFIQFCMVLYFNHDTNGDADKKHTITNEERYYQKMSMLDKLLQNHDIWYQHWKKIANIHFEIFPENLGPKMRTMIVTYLLYVEMISMIVPVETMGYSVGAEVRRAFNLVENIYRPRKFTKELRETELYKKTHKIKKSVTNGRANSNVYIGLWALLEIWMQTYRPELFNSIIKEFYWEATKRFFNKIFFHSIENLTKQLENAH</sequence>
<keyword evidence="3" id="KW-1185">Reference proteome</keyword>
<proteinExistence type="predicted"/>
<evidence type="ECO:0000313" key="3">
    <source>
        <dbReference type="Proteomes" id="UP000324748"/>
    </source>
</evidence>
<dbReference type="Proteomes" id="UP000324748">
    <property type="component" value="Unassembled WGS sequence"/>
</dbReference>
<comment type="caution">
    <text evidence="2">The sequence shown here is derived from an EMBL/GenBank/DDBJ whole genome shotgun (WGS) entry which is preliminary data.</text>
</comment>
<dbReference type="OrthoDB" id="10681454at2759"/>
<dbReference type="EMBL" id="VSWC01000054">
    <property type="protein sequence ID" value="KAA1099794.1"/>
    <property type="molecule type" value="Genomic_DNA"/>
</dbReference>
<evidence type="ECO:0000313" key="2">
    <source>
        <dbReference type="EMBL" id="KAA1099794.1"/>
    </source>
</evidence>
<protein>
    <submittedName>
        <fullName evidence="2">Uncharacterized protein</fullName>
    </submittedName>
</protein>